<dbReference type="InterPro" id="IPR036188">
    <property type="entry name" value="FAD/NAD-bd_sf"/>
</dbReference>
<dbReference type="OrthoDB" id="424974at2759"/>
<dbReference type="PANTHER" id="PTHR13847">
    <property type="entry name" value="SARCOSINE DEHYDROGENASE-RELATED"/>
    <property type="match status" value="1"/>
</dbReference>
<protein>
    <recommendedName>
        <fullName evidence="1">FAD dependent oxidoreductase domain-containing protein</fullName>
    </recommendedName>
</protein>
<dbReference type="GO" id="GO:0005737">
    <property type="term" value="C:cytoplasm"/>
    <property type="evidence" value="ECO:0007669"/>
    <property type="project" value="TreeGrafter"/>
</dbReference>
<keyword evidence="3" id="KW-1185">Reference proteome</keyword>
<proteinExistence type="predicted"/>
<organism evidence="2 3">
    <name type="scientific">Bugula neritina</name>
    <name type="common">Brown bryozoan</name>
    <name type="synonym">Sertularia neritina</name>
    <dbReference type="NCBI Taxonomy" id="10212"/>
    <lineage>
        <taxon>Eukaryota</taxon>
        <taxon>Metazoa</taxon>
        <taxon>Spiralia</taxon>
        <taxon>Lophotrochozoa</taxon>
        <taxon>Bryozoa</taxon>
        <taxon>Gymnolaemata</taxon>
        <taxon>Cheilostomatida</taxon>
        <taxon>Flustrina</taxon>
        <taxon>Buguloidea</taxon>
        <taxon>Bugulidae</taxon>
        <taxon>Bugula</taxon>
    </lineage>
</organism>
<evidence type="ECO:0000313" key="3">
    <source>
        <dbReference type="Proteomes" id="UP000593567"/>
    </source>
</evidence>
<evidence type="ECO:0000313" key="2">
    <source>
        <dbReference type="EMBL" id="KAF6040279.1"/>
    </source>
</evidence>
<sequence length="339" mass="36667">MANEIGKVVIVGGGIIGCSIAYHLTEMGIPCTLVERVSIACAASGHAGGFLARNWSVHGPTGPLSRESFDLHKKYGAMFDSDYRAVDTLEVMVNEDSKRTKSSPNVPDWVDKSVIGHTDVLGDLTNTAQVHPKKLSKCFIEAAQKKGCEVIIDQVVGVEFSTEDKTFIKAVNLQSQAAYYWCMQGTPYCHNPSEPVSAHALFVNYRSKDGNDNPEVYPRPDGTVYICGRTDYEPLPEHAGLVEPNSESLNFLHRVGANISSTLEGSKLETGHACYLPLPENNVPAIGLIPNYHGKLYIAAGHSCWGILNAPATGKNLAELIVHGNSAIDLSPFDPAKFI</sequence>
<dbReference type="SUPFAM" id="SSF51905">
    <property type="entry name" value="FAD/NAD(P)-binding domain"/>
    <property type="match status" value="1"/>
</dbReference>
<feature type="domain" description="FAD dependent oxidoreductase" evidence="1">
    <location>
        <begin position="7"/>
        <end position="320"/>
    </location>
</feature>
<dbReference type="Proteomes" id="UP000593567">
    <property type="component" value="Unassembled WGS sequence"/>
</dbReference>
<accession>A0A7J7KQ11</accession>
<gene>
    <name evidence="2" type="ORF">EB796_001396</name>
</gene>
<dbReference type="PANTHER" id="PTHR13847:SF150">
    <property type="entry name" value="OXIDOREDUCTASE TDA3-RELATED"/>
    <property type="match status" value="1"/>
</dbReference>
<evidence type="ECO:0000259" key="1">
    <source>
        <dbReference type="Pfam" id="PF01266"/>
    </source>
</evidence>
<name>A0A7J7KQ11_BUGNE</name>
<reference evidence="2" key="1">
    <citation type="submission" date="2020-06" db="EMBL/GenBank/DDBJ databases">
        <title>Draft genome of Bugula neritina, a colonial animal packing powerful symbionts and potential medicines.</title>
        <authorList>
            <person name="Rayko M."/>
        </authorList>
    </citation>
    <scope>NUCLEOTIDE SEQUENCE [LARGE SCALE GENOMIC DNA]</scope>
    <source>
        <strain evidence="2">Kwan_BN1</strain>
    </source>
</reference>
<dbReference type="AlphaFoldDB" id="A0A7J7KQ11"/>
<dbReference type="Pfam" id="PF01266">
    <property type="entry name" value="DAO"/>
    <property type="match status" value="1"/>
</dbReference>
<dbReference type="EMBL" id="VXIV02000163">
    <property type="protein sequence ID" value="KAF6040279.1"/>
    <property type="molecule type" value="Genomic_DNA"/>
</dbReference>
<dbReference type="PROSITE" id="PS51257">
    <property type="entry name" value="PROKAR_LIPOPROTEIN"/>
    <property type="match status" value="1"/>
</dbReference>
<dbReference type="Gene3D" id="3.50.50.60">
    <property type="entry name" value="FAD/NAD(P)-binding domain"/>
    <property type="match status" value="2"/>
</dbReference>
<dbReference type="InterPro" id="IPR006076">
    <property type="entry name" value="FAD-dep_OxRdtase"/>
</dbReference>
<comment type="caution">
    <text evidence="2">The sequence shown here is derived from an EMBL/GenBank/DDBJ whole genome shotgun (WGS) entry which is preliminary data.</text>
</comment>